<dbReference type="Pfam" id="PF03190">
    <property type="entry name" value="Thioredox_DsbH"/>
    <property type="match status" value="1"/>
</dbReference>
<evidence type="ECO:0000313" key="2">
    <source>
        <dbReference type="EMBL" id="AYE35352.1"/>
    </source>
</evidence>
<dbReference type="GO" id="GO:0005975">
    <property type="term" value="P:carbohydrate metabolic process"/>
    <property type="evidence" value="ECO:0007669"/>
    <property type="project" value="InterPro"/>
</dbReference>
<dbReference type="InterPro" id="IPR012341">
    <property type="entry name" value="6hp_glycosidase-like_sf"/>
</dbReference>
<dbReference type="PANTHER" id="PTHR42899:SF1">
    <property type="entry name" value="SPERMATOGENESIS-ASSOCIATED PROTEIN 20"/>
    <property type="match status" value="1"/>
</dbReference>
<dbReference type="Proteomes" id="UP000280586">
    <property type="component" value="Chromosome"/>
</dbReference>
<dbReference type="InterPro" id="IPR004879">
    <property type="entry name" value="Ssp411-like_TRX"/>
</dbReference>
<name>A0A9N7PLE9_CLOSE</name>
<dbReference type="CDD" id="cd02955">
    <property type="entry name" value="SSP411"/>
    <property type="match status" value="1"/>
</dbReference>
<evidence type="ECO:0000259" key="1">
    <source>
        <dbReference type="Pfam" id="PF03190"/>
    </source>
</evidence>
<dbReference type="SUPFAM" id="SSF52833">
    <property type="entry name" value="Thioredoxin-like"/>
    <property type="match status" value="1"/>
</dbReference>
<dbReference type="Proteomes" id="UP001055437">
    <property type="component" value="Chromosome"/>
</dbReference>
<dbReference type="InterPro" id="IPR024705">
    <property type="entry name" value="Ssp411"/>
</dbReference>
<dbReference type="AlphaFoldDB" id="A0A9N7PLE9"/>
<dbReference type="PIRSF" id="PIRSF006402">
    <property type="entry name" value="UCP006402_thioredoxin"/>
    <property type="match status" value="1"/>
</dbReference>
<dbReference type="EMBL" id="CP023671">
    <property type="protein sequence ID" value="AYE35352.1"/>
    <property type="molecule type" value="Genomic_DNA"/>
</dbReference>
<sequence>MNLSNKNYNYLTNEKSPYLLQHANNPVNWYSWCDEAFKKAKEENKPIFLSIGYSTCHWCHVMAHESFEDDEVASILNKSFISIKVDREERPDIDSIYMTVCQRLTGSGGWPLTIFMTPDQKPFFAGTYFPKENKYGAIGFISLLQTISNKWSTSKDEIISSSDKIINSLQNDFDPTNNNEGLSKKALKDGFLLSSQLFEPKYGGFGPAPKFPTPHKLMFLLNFGIIENMVNPTEMVEKTLISMFRGGLYDHIGYGFSRYSTDNKWLIPHFEKMLYDNALLIMIYLDTYMITKNPLYKKVAINTLDFILRDMTNKDGGFYSALDADTDGEEGKFYTFTYKEIIELLGEEDGSYFCEYFNATEEGNFEGKNILNLLDNYNYNKEDKKIDILRKKVFDYRNKRNTLNKDDKVLTSWNALTIAALAKSYKVLNDENYLNAANKNLTFIKSKLTDKDGRLLARYRDGESKYNGYLDDYAYLIFALIELYEATLNICYLEDALKFTKDMVNLFWDNENFGFFLYGKDSENLIANPKEIYDGALPSGNSVASYILVKLSKITGDKTFIELANNQLNAFYLTVKEMPMAYTFYLTALLLELYDSKELICVAKDLNDVKELKNSLSNNFIPNLTVVLKTNENSEKLEELIPYLKNYDFKNETITYYLCENNKCSPPSNILPI</sequence>
<dbReference type="SUPFAM" id="SSF48208">
    <property type="entry name" value="Six-hairpin glycosidases"/>
    <property type="match status" value="1"/>
</dbReference>
<reference evidence="2 4" key="1">
    <citation type="submission" date="2017-09" db="EMBL/GenBank/DDBJ databases">
        <authorList>
            <person name="Thomas P."/>
            <person name="Seyboldt C."/>
        </authorList>
    </citation>
    <scope>NUCLEOTIDE SEQUENCE [LARGE SCALE GENOMIC DNA]</scope>
    <source>
        <strain evidence="2 4">DSM 7534</strain>
    </source>
</reference>
<protein>
    <submittedName>
        <fullName evidence="3">Thioredoxin domain-containing protein</fullName>
    </submittedName>
</protein>
<organism evidence="2 4">
    <name type="scientific">Clostridium septicum</name>
    <dbReference type="NCBI Taxonomy" id="1504"/>
    <lineage>
        <taxon>Bacteria</taxon>
        <taxon>Bacillati</taxon>
        <taxon>Bacillota</taxon>
        <taxon>Clostridia</taxon>
        <taxon>Eubacteriales</taxon>
        <taxon>Clostridiaceae</taxon>
        <taxon>Clostridium</taxon>
    </lineage>
</organism>
<dbReference type="InterPro" id="IPR008928">
    <property type="entry name" value="6-hairpin_glycosidase_sf"/>
</dbReference>
<evidence type="ECO:0000313" key="5">
    <source>
        <dbReference type="Proteomes" id="UP001055437"/>
    </source>
</evidence>
<evidence type="ECO:0000313" key="4">
    <source>
        <dbReference type="Proteomes" id="UP000280586"/>
    </source>
</evidence>
<dbReference type="KEGG" id="csep:CP523_13455"/>
<feature type="domain" description="Spermatogenesis-associated protein 20-like TRX" evidence="1">
    <location>
        <begin position="9"/>
        <end position="170"/>
    </location>
</feature>
<evidence type="ECO:0000313" key="3">
    <source>
        <dbReference type="EMBL" id="USS02452.1"/>
    </source>
</evidence>
<dbReference type="Gene3D" id="3.40.30.10">
    <property type="entry name" value="Glutaredoxin"/>
    <property type="match status" value="1"/>
</dbReference>
<dbReference type="PANTHER" id="PTHR42899">
    <property type="entry name" value="SPERMATOGENESIS-ASSOCIATED PROTEIN 20"/>
    <property type="match status" value="1"/>
</dbReference>
<dbReference type="EMBL" id="CP099799">
    <property type="protein sequence ID" value="USS02452.1"/>
    <property type="molecule type" value="Genomic_DNA"/>
</dbReference>
<gene>
    <name evidence="2" type="ORF">CP523_13455</name>
    <name evidence="3" type="ORF">NH397_05855</name>
</gene>
<dbReference type="Gene3D" id="1.50.10.10">
    <property type="match status" value="1"/>
</dbReference>
<dbReference type="GeneID" id="303561693"/>
<accession>A0A9N7PLE9</accession>
<keyword evidence="5" id="KW-1185">Reference proteome</keyword>
<reference evidence="3" key="2">
    <citation type="submission" date="2022-06" db="EMBL/GenBank/DDBJ databases">
        <authorList>
            <person name="Holder M.E."/>
            <person name="Ajami N.J."/>
            <person name="Petrosino J.F."/>
        </authorList>
    </citation>
    <scope>NUCLEOTIDE SEQUENCE</scope>
    <source>
        <strain evidence="3">RMA 8861</strain>
    </source>
</reference>
<proteinExistence type="predicted"/>
<dbReference type="InterPro" id="IPR036249">
    <property type="entry name" value="Thioredoxin-like_sf"/>
</dbReference>
<dbReference type="OrthoDB" id="9762614at2"/>
<dbReference type="RefSeq" id="WP_120140952.1">
    <property type="nucleotide sequence ID" value="NZ_CABMIZ010000028.1"/>
</dbReference>